<proteinExistence type="predicted"/>
<dbReference type="HOGENOM" id="CLU_2594901_0_0_1"/>
<accession>M4BAE6</accession>
<organism evidence="1 2">
    <name type="scientific">Hyaloperonospora arabidopsidis (strain Emoy2)</name>
    <name type="common">Downy mildew agent</name>
    <name type="synonym">Peronospora arabidopsidis</name>
    <dbReference type="NCBI Taxonomy" id="559515"/>
    <lineage>
        <taxon>Eukaryota</taxon>
        <taxon>Sar</taxon>
        <taxon>Stramenopiles</taxon>
        <taxon>Oomycota</taxon>
        <taxon>Peronosporomycetes</taxon>
        <taxon>Peronosporales</taxon>
        <taxon>Peronosporaceae</taxon>
        <taxon>Hyaloperonospora</taxon>
    </lineage>
</organism>
<evidence type="ECO:0000313" key="2">
    <source>
        <dbReference type="Proteomes" id="UP000011713"/>
    </source>
</evidence>
<reference evidence="1" key="2">
    <citation type="submission" date="2015-06" db="UniProtKB">
        <authorList>
            <consortium name="EnsemblProtists"/>
        </authorList>
    </citation>
    <scope>IDENTIFICATION</scope>
    <source>
        <strain evidence="1">Emoy2</strain>
    </source>
</reference>
<dbReference type="EnsemblProtists" id="HpaT803256">
    <property type="protein sequence ID" value="HpaP803256"/>
    <property type="gene ID" value="HpaG803256"/>
</dbReference>
<name>M4BAE6_HYAAE</name>
<dbReference type="VEuPathDB" id="FungiDB:HpaG803256"/>
<keyword evidence="2" id="KW-1185">Reference proteome</keyword>
<sequence length="80" mass="8413">MTTSFVSTLAHSAGSSHCASRGTLRRARVTARKGGQLPLQTVPSGHVDVSLACTAGAESTGQHHVLSYFSSWDRDSRSAI</sequence>
<reference evidence="2" key="1">
    <citation type="journal article" date="2010" name="Science">
        <title>Signatures of adaptation to obligate biotrophy in the Hyaloperonospora arabidopsidis genome.</title>
        <authorList>
            <person name="Baxter L."/>
            <person name="Tripathy S."/>
            <person name="Ishaque N."/>
            <person name="Boot N."/>
            <person name="Cabral A."/>
            <person name="Kemen E."/>
            <person name="Thines M."/>
            <person name="Ah-Fong A."/>
            <person name="Anderson R."/>
            <person name="Badejoko W."/>
            <person name="Bittner-Eddy P."/>
            <person name="Boore J.L."/>
            <person name="Chibucos M.C."/>
            <person name="Coates M."/>
            <person name="Dehal P."/>
            <person name="Delehaunty K."/>
            <person name="Dong S."/>
            <person name="Downton P."/>
            <person name="Dumas B."/>
            <person name="Fabro G."/>
            <person name="Fronick C."/>
            <person name="Fuerstenberg S.I."/>
            <person name="Fulton L."/>
            <person name="Gaulin E."/>
            <person name="Govers F."/>
            <person name="Hughes L."/>
            <person name="Humphray S."/>
            <person name="Jiang R.H."/>
            <person name="Judelson H."/>
            <person name="Kamoun S."/>
            <person name="Kyung K."/>
            <person name="Meijer H."/>
            <person name="Minx P."/>
            <person name="Morris P."/>
            <person name="Nelson J."/>
            <person name="Phuntumart V."/>
            <person name="Qutob D."/>
            <person name="Rehmany A."/>
            <person name="Rougon-Cardoso A."/>
            <person name="Ryden P."/>
            <person name="Torto-Alalibo T."/>
            <person name="Studholme D."/>
            <person name="Wang Y."/>
            <person name="Win J."/>
            <person name="Wood J."/>
            <person name="Clifton S.W."/>
            <person name="Rogers J."/>
            <person name="Van den Ackerveken G."/>
            <person name="Jones J.D."/>
            <person name="McDowell J.M."/>
            <person name="Beynon J."/>
            <person name="Tyler B.M."/>
        </authorList>
    </citation>
    <scope>NUCLEOTIDE SEQUENCE [LARGE SCALE GENOMIC DNA]</scope>
    <source>
        <strain evidence="2">Emoy2</strain>
    </source>
</reference>
<evidence type="ECO:0000313" key="1">
    <source>
        <dbReference type="EnsemblProtists" id="HpaP803256"/>
    </source>
</evidence>
<protein>
    <submittedName>
        <fullName evidence="1">Uncharacterized protein</fullName>
    </submittedName>
</protein>
<dbReference type="Proteomes" id="UP000011713">
    <property type="component" value="Unassembled WGS sequence"/>
</dbReference>
<dbReference type="InParanoid" id="M4BAE6"/>
<dbReference type="AlphaFoldDB" id="M4BAE6"/>
<dbReference type="EMBL" id="JH598070">
    <property type="status" value="NOT_ANNOTATED_CDS"/>
    <property type="molecule type" value="Genomic_DNA"/>
</dbReference>